<proteinExistence type="predicted"/>
<comment type="caution">
    <text evidence="3">The sequence shown here is derived from an EMBL/GenBank/DDBJ whole genome shotgun (WGS) entry which is preliminary data.</text>
</comment>
<dbReference type="InterPro" id="IPR013766">
    <property type="entry name" value="Thioredoxin_domain"/>
</dbReference>
<dbReference type="SUPFAM" id="SSF52833">
    <property type="entry name" value="Thioredoxin-like"/>
    <property type="match status" value="1"/>
</dbReference>
<gene>
    <name evidence="3" type="ORF">CCY01nite_01770</name>
</gene>
<feature type="signal peptide" evidence="1">
    <location>
        <begin position="1"/>
        <end position="18"/>
    </location>
</feature>
<dbReference type="EMBL" id="BKAU01000001">
    <property type="protein sequence ID" value="GEP93917.1"/>
    <property type="molecule type" value="Genomic_DNA"/>
</dbReference>
<dbReference type="PANTHER" id="PTHR43640">
    <property type="entry name" value="OS07G0260300 PROTEIN"/>
    <property type="match status" value="1"/>
</dbReference>
<evidence type="ECO:0000256" key="1">
    <source>
        <dbReference type="SAM" id="SignalP"/>
    </source>
</evidence>
<keyword evidence="4" id="KW-1185">Reference proteome</keyword>
<keyword evidence="1" id="KW-0732">Signal</keyword>
<dbReference type="PROSITE" id="PS51352">
    <property type="entry name" value="THIOREDOXIN_2"/>
    <property type="match status" value="1"/>
</dbReference>
<feature type="domain" description="Thioredoxin" evidence="2">
    <location>
        <begin position="16"/>
        <end position="164"/>
    </location>
</feature>
<dbReference type="GO" id="GO:0016209">
    <property type="term" value="F:antioxidant activity"/>
    <property type="evidence" value="ECO:0007669"/>
    <property type="project" value="InterPro"/>
</dbReference>
<dbReference type="InterPro" id="IPR036249">
    <property type="entry name" value="Thioredoxin-like_sf"/>
</dbReference>
<name>A0A512RDY5_9BACT</name>
<protein>
    <recommendedName>
        <fullName evidence="2">Thioredoxin domain-containing protein</fullName>
    </recommendedName>
</protein>
<dbReference type="Gene3D" id="3.40.30.10">
    <property type="entry name" value="Glutaredoxin"/>
    <property type="match status" value="1"/>
</dbReference>
<organism evidence="3 4">
    <name type="scientific">Chitinophaga cymbidii</name>
    <dbReference type="NCBI Taxonomy" id="1096750"/>
    <lineage>
        <taxon>Bacteria</taxon>
        <taxon>Pseudomonadati</taxon>
        <taxon>Bacteroidota</taxon>
        <taxon>Chitinophagia</taxon>
        <taxon>Chitinophagales</taxon>
        <taxon>Chitinophagaceae</taxon>
        <taxon>Chitinophaga</taxon>
    </lineage>
</organism>
<dbReference type="OrthoDB" id="669323at2"/>
<dbReference type="GO" id="GO:0016491">
    <property type="term" value="F:oxidoreductase activity"/>
    <property type="evidence" value="ECO:0007669"/>
    <property type="project" value="InterPro"/>
</dbReference>
<dbReference type="InterPro" id="IPR000866">
    <property type="entry name" value="AhpC/TSA"/>
</dbReference>
<evidence type="ECO:0000313" key="3">
    <source>
        <dbReference type="EMBL" id="GEP93917.1"/>
    </source>
</evidence>
<dbReference type="Proteomes" id="UP000321436">
    <property type="component" value="Unassembled WGS sequence"/>
</dbReference>
<dbReference type="Pfam" id="PF00578">
    <property type="entry name" value="AhpC-TSA"/>
    <property type="match status" value="1"/>
</dbReference>
<dbReference type="PANTHER" id="PTHR43640:SF1">
    <property type="entry name" value="THIOREDOXIN-DEPENDENT PEROXIREDOXIN"/>
    <property type="match status" value="1"/>
</dbReference>
<evidence type="ECO:0000259" key="2">
    <source>
        <dbReference type="PROSITE" id="PS51352"/>
    </source>
</evidence>
<sequence>MRYLLCLFLLSPFGFLKAQSGWQKSPLYDTSGVKQHLRLPDNKMLVLVFLSPECPLCKRYAPRLAEVSRAFRREAVFVGIIPGQTYSLKAIKAYQRDYNIPFMLLKDESLAFSHSLAAQVTPEVFVLSPDGGILYRGLIDNGIAALGKRRTVTTEHYLADALMKKNTIRTTQAIGCMINDL</sequence>
<evidence type="ECO:0000313" key="4">
    <source>
        <dbReference type="Proteomes" id="UP000321436"/>
    </source>
</evidence>
<reference evidence="3 4" key="1">
    <citation type="submission" date="2019-07" db="EMBL/GenBank/DDBJ databases">
        <title>Whole genome shotgun sequence of Chitinophaga cymbidii NBRC 109752.</title>
        <authorList>
            <person name="Hosoyama A."/>
            <person name="Uohara A."/>
            <person name="Ohji S."/>
            <person name="Ichikawa N."/>
        </authorList>
    </citation>
    <scope>NUCLEOTIDE SEQUENCE [LARGE SCALE GENOMIC DNA]</scope>
    <source>
        <strain evidence="3 4">NBRC 109752</strain>
    </source>
</reference>
<accession>A0A512RDY5</accession>
<feature type="chain" id="PRO_5022075624" description="Thioredoxin domain-containing protein" evidence="1">
    <location>
        <begin position="19"/>
        <end position="181"/>
    </location>
</feature>
<dbReference type="RefSeq" id="WP_146857421.1">
    <property type="nucleotide sequence ID" value="NZ_BKAU01000001.1"/>
</dbReference>
<dbReference type="InterPro" id="IPR047262">
    <property type="entry name" value="PRX-like1"/>
</dbReference>
<dbReference type="AlphaFoldDB" id="A0A512RDY5"/>